<name>A0A2S8RBP0_9FIRM</name>
<evidence type="ECO:0000256" key="13">
    <source>
        <dbReference type="ARBA" id="ARBA00077165"/>
    </source>
</evidence>
<evidence type="ECO:0000313" key="17">
    <source>
        <dbReference type="Proteomes" id="UP000239720"/>
    </source>
</evidence>
<comment type="catalytic activity">
    <reaction evidence="7 15">
        <text>N-terminal L-lysyl-[protein] + L-leucyl-tRNA(Leu) = N-terminal L-leucyl-L-lysyl-[protein] + tRNA(Leu) + H(+)</text>
        <dbReference type="Rhea" id="RHEA:12340"/>
        <dbReference type="Rhea" id="RHEA-COMP:9613"/>
        <dbReference type="Rhea" id="RHEA-COMP:9622"/>
        <dbReference type="Rhea" id="RHEA-COMP:12670"/>
        <dbReference type="Rhea" id="RHEA-COMP:12671"/>
        <dbReference type="ChEBI" id="CHEBI:15378"/>
        <dbReference type="ChEBI" id="CHEBI:65249"/>
        <dbReference type="ChEBI" id="CHEBI:78442"/>
        <dbReference type="ChEBI" id="CHEBI:78494"/>
        <dbReference type="ChEBI" id="CHEBI:133043"/>
        <dbReference type="EC" id="2.3.2.6"/>
    </reaction>
</comment>
<comment type="catalytic activity">
    <reaction evidence="6 15">
        <text>N-terminal L-arginyl-[protein] + L-leucyl-tRNA(Leu) = N-terminal L-leucyl-L-arginyl-[protein] + tRNA(Leu) + H(+)</text>
        <dbReference type="Rhea" id="RHEA:50416"/>
        <dbReference type="Rhea" id="RHEA-COMP:9613"/>
        <dbReference type="Rhea" id="RHEA-COMP:9622"/>
        <dbReference type="Rhea" id="RHEA-COMP:12672"/>
        <dbReference type="Rhea" id="RHEA-COMP:12673"/>
        <dbReference type="ChEBI" id="CHEBI:15378"/>
        <dbReference type="ChEBI" id="CHEBI:64719"/>
        <dbReference type="ChEBI" id="CHEBI:78442"/>
        <dbReference type="ChEBI" id="CHEBI:78494"/>
        <dbReference type="ChEBI" id="CHEBI:133044"/>
        <dbReference type="EC" id="2.3.2.6"/>
    </reaction>
</comment>
<dbReference type="GO" id="GO:0005737">
    <property type="term" value="C:cytoplasm"/>
    <property type="evidence" value="ECO:0007669"/>
    <property type="project" value="UniProtKB-SubCell"/>
</dbReference>
<dbReference type="Proteomes" id="UP000239720">
    <property type="component" value="Unassembled WGS sequence"/>
</dbReference>
<dbReference type="SUPFAM" id="SSF55729">
    <property type="entry name" value="Acyl-CoA N-acyltransferases (Nat)"/>
    <property type="match status" value="1"/>
</dbReference>
<dbReference type="EC" id="2.3.2.6" evidence="10 15"/>
<reference evidence="16 17" key="1">
    <citation type="journal article" date="2018" name="Syst. Appl. Microbiol.">
        <title>Characterization and high-quality draft genome sequence of Herbivorax saccincola A7, an anaerobic, alkaliphilic, thermophilic, cellulolytic, and xylanolytic bacterium.</title>
        <authorList>
            <person name="Aikawa S."/>
            <person name="Baramee S."/>
            <person name="Sermsathanaswadi J."/>
            <person name="Thianheng P."/>
            <person name="Tachaapaikoon C."/>
            <person name="Shikata A."/>
            <person name="Waeonukul R."/>
            <person name="Pason P."/>
            <person name="Ratanakhanokchai K."/>
            <person name="Kosugi A."/>
        </authorList>
    </citation>
    <scope>NUCLEOTIDE SEQUENCE [LARGE SCALE GENOMIC DNA]</scope>
    <source>
        <strain evidence="16 17">A7</strain>
    </source>
</reference>
<evidence type="ECO:0000256" key="11">
    <source>
        <dbReference type="ARBA" id="ARBA00074372"/>
    </source>
</evidence>
<keyword evidence="3 15" id="KW-0808">Transferase</keyword>
<dbReference type="HAMAP" id="MF_00688">
    <property type="entry name" value="Leu_Phe_trans"/>
    <property type="match status" value="1"/>
</dbReference>
<comment type="catalytic activity">
    <reaction evidence="5 15">
        <text>L-phenylalanyl-tRNA(Phe) + an N-terminal L-alpha-aminoacyl-[protein] = an N-terminal L-phenylalanyl-L-alpha-aminoacyl-[protein] + tRNA(Phe)</text>
        <dbReference type="Rhea" id="RHEA:43632"/>
        <dbReference type="Rhea" id="RHEA-COMP:9668"/>
        <dbReference type="Rhea" id="RHEA-COMP:9699"/>
        <dbReference type="Rhea" id="RHEA-COMP:10636"/>
        <dbReference type="Rhea" id="RHEA-COMP:10637"/>
        <dbReference type="ChEBI" id="CHEBI:78442"/>
        <dbReference type="ChEBI" id="CHEBI:78531"/>
        <dbReference type="ChEBI" id="CHEBI:78597"/>
        <dbReference type="ChEBI" id="CHEBI:83561"/>
        <dbReference type="EC" id="2.3.2.6"/>
    </reaction>
</comment>
<evidence type="ECO:0000256" key="9">
    <source>
        <dbReference type="ARBA" id="ARBA00061535"/>
    </source>
</evidence>
<dbReference type="OrthoDB" id="9790282at2"/>
<dbReference type="Gene3D" id="3.40.630.70">
    <property type="entry name" value="Leucyl/phenylalanyl-tRNA-protein transferase, C-terminal domain"/>
    <property type="match status" value="1"/>
</dbReference>
<dbReference type="FunFam" id="3.30.70.3550:FF:000001">
    <property type="entry name" value="Leucyl/phenylalanyl-tRNA--protein transferase"/>
    <property type="match status" value="1"/>
</dbReference>
<evidence type="ECO:0000256" key="3">
    <source>
        <dbReference type="ARBA" id="ARBA00022679"/>
    </source>
</evidence>
<dbReference type="InterPro" id="IPR042203">
    <property type="entry name" value="Leu/Phe-tRNA_Trfase_C"/>
</dbReference>
<dbReference type="EMBL" id="NEMB01000003">
    <property type="protein sequence ID" value="PQQ67210.1"/>
    <property type="molecule type" value="Genomic_DNA"/>
</dbReference>
<evidence type="ECO:0000256" key="15">
    <source>
        <dbReference type="HAMAP-Rule" id="MF_00688"/>
    </source>
</evidence>
<comment type="function">
    <text evidence="8 15">Functions in the N-end rule pathway of protein degradation where it conjugates Leu, Phe and, less efficiently, Met from aminoacyl-tRNAs to the N-termini of proteins containing an N-terminal arginine or lysine.</text>
</comment>
<proteinExistence type="inferred from homology"/>
<comment type="subcellular location">
    <subcellularLocation>
        <location evidence="1 15">Cytoplasm</location>
    </subcellularLocation>
</comment>
<evidence type="ECO:0000313" key="16">
    <source>
        <dbReference type="EMBL" id="PQQ67210.1"/>
    </source>
</evidence>
<dbReference type="InterPro" id="IPR016181">
    <property type="entry name" value="Acyl_CoA_acyltransferase"/>
</dbReference>
<evidence type="ECO:0000256" key="8">
    <source>
        <dbReference type="ARBA" id="ARBA00054043"/>
    </source>
</evidence>
<dbReference type="InterPro" id="IPR042221">
    <property type="entry name" value="Leu/Phe-tRNA_Trfase_N"/>
</dbReference>
<dbReference type="GO" id="GO:0008914">
    <property type="term" value="F:leucyl-tRNA--protein transferase activity"/>
    <property type="evidence" value="ECO:0007669"/>
    <property type="project" value="UniProtKB-UniRule"/>
</dbReference>
<evidence type="ECO:0000256" key="14">
    <source>
        <dbReference type="ARBA" id="ARBA00083640"/>
    </source>
</evidence>
<dbReference type="AlphaFoldDB" id="A0A2S8RBP0"/>
<comment type="caution">
    <text evidence="16">The sequence shown here is derived from an EMBL/GenBank/DDBJ whole genome shotgun (WGS) entry which is preliminary data.</text>
</comment>
<dbReference type="Pfam" id="PF03588">
    <property type="entry name" value="Leu_Phe_trans"/>
    <property type="match status" value="1"/>
</dbReference>
<dbReference type="RefSeq" id="WP_105368257.1">
    <property type="nucleotide sequence ID" value="NZ_JAAYER010000085.1"/>
</dbReference>
<accession>A0A2S8RBP0</accession>
<dbReference type="GO" id="GO:0030163">
    <property type="term" value="P:protein catabolic process"/>
    <property type="evidence" value="ECO:0007669"/>
    <property type="project" value="UniProtKB-UniRule"/>
</dbReference>
<comment type="similarity">
    <text evidence="9 15">Belongs to the L/F-transferase family.</text>
</comment>
<keyword evidence="4 15" id="KW-0012">Acyltransferase</keyword>
<evidence type="ECO:0000256" key="1">
    <source>
        <dbReference type="ARBA" id="ARBA00004496"/>
    </source>
</evidence>
<protein>
    <recommendedName>
        <fullName evidence="11 15">Leucyl/phenylalanyl-tRNA--protein transferase</fullName>
        <ecNumber evidence="10 15">2.3.2.6</ecNumber>
    </recommendedName>
    <alternativeName>
        <fullName evidence="12 15">L/F-transferase</fullName>
    </alternativeName>
    <alternativeName>
        <fullName evidence="13 15">Leucyltransferase</fullName>
    </alternativeName>
    <alternativeName>
        <fullName evidence="14 15">Phenyalanyltransferase</fullName>
    </alternativeName>
</protein>
<evidence type="ECO:0000256" key="6">
    <source>
        <dbReference type="ARBA" id="ARBA00050652"/>
    </source>
</evidence>
<organism evidence="16 17">
    <name type="scientific">Acetivibrio saccincola</name>
    <dbReference type="NCBI Taxonomy" id="1677857"/>
    <lineage>
        <taxon>Bacteria</taxon>
        <taxon>Bacillati</taxon>
        <taxon>Bacillota</taxon>
        <taxon>Clostridia</taxon>
        <taxon>Eubacteriales</taxon>
        <taxon>Oscillospiraceae</taxon>
        <taxon>Acetivibrio</taxon>
    </lineage>
</organism>
<evidence type="ECO:0000256" key="7">
    <source>
        <dbReference type="ARBA" id="ARBA00051538"/>
    </source>
</evidence>
<sequence length="226" mass="25958">MRIFQLTNKMVFPHPSLANEDGILAIGGDLSVERLLLAYANGIFPWYSKGQPILWWSPDPRFVLFPKDIKISKSMRKFLKKNLYKITFDTSFEKVIFMCANLRADNTWISPEMMESYIMLHKLGFAHSVEVWHENSLVGGLYGVSLGNCFFGESMFSTMDNASKTALIFLSEKLMEKDFLLIDCQVYSKHLESMGAVNIPRNEFLKYLEISSGKKTLIGNWNSYFS</sequence>
<keyword evidence="2 15" id="KW-0963">Cytoplasm</keyword>
<dbReference type="Gene3D" id="3.30.70.3550">
    <property type="entry name" value="Leucyl/phenylalanyl-tRNA-protein transferase, N-terminal domain"/>
    <property type="match status" value="1"/>
</dbReference>
<dbReference type="PANTHER" id="PTHR30098:SF2">
    <property type="entry name" value="LEUCYL_PHENYLALANYL-TRNA--PROTEIN TRANSFERASE"/>
    <property type="match status" value="1"/>
</dbReference>
<gene>
    <name evidence="15" type="primary">aat</name>
    <name evidence="16" type="ORF">B9R14_10930</name>
</gene>
<dbReference type="PANTHER" id="PTHR30098">
    <property type="entry name" value="LEUCYL/PHENYLALANYL-TRNA--PROTEIN TRANSFERASE"/>
    <property type="match status" value="1"/>
</dbReference>
<evidence type="ECO:0000256" key="12">
    <source>
        <dbReference type="ARBA" id="ARBA00077136"/>
    </source>
</evidence>
<dbReference type="NCBIfam" id="TIGR00667">
    <property type="entry name" value="aat"/>
    <property type="match status" value="1"/>
</dbReference>
<evidence type="ECO:0000256" key="4">
    <source>
        <dbReference type="ARBA" id="ARBA00023315"/>
    </source>
</evidence>
<dbReference type="FunFam" id="3.40.630.70:FF:000001">
    <property type="entry name" value="Leucyl/phenylalanyl-tRNA--protein transferase"/>
    <property type="match status" value="1"/>
</dbReference>
<evidence type="ECO:0000256" key="2">
    <source>
        <dbReference type="ARBA" id="ARBA00022490"/>
    </source>
</evidence>
<evidence type="ECO:0000256" key="5">
    <source>
        <dbReference type="ARBA" id="ARBA00050607"/>
    </source>
</evidence>
<dbReference type="InterPro" id="IPR004616">
    <property type="entry name" value="Leu/Phe-tRNA_Trfase"/>
</dbReference>
<evidence type="ECO:0000256" key="10">
    <source>
        <dbReference type="ARBA" id="ARBA00066767"/>
    </source>
</evidence>